<keyword evidence="1" id="KW-0472">Membrane</keyword>
<keyword evidence="1" id="KW-0812">Transmembrane</keyword>
<accession>A0A8S3QE53</accession>
<evidence type="ECO:0008006" key="4">
    <source>
        <dbReference type="Google" id="ProtNLM"/>
    </source>
</evidence>
<dbReference type="Proteomes" id="UP000683360">
    <property type="component" value="Unassembled WGS sequence"/>
</dbReference>
<sequence>MGSYYCTVFDERKNGVMVANASTELQVKGPISLKKIHSKQVNSTLCMLTATFESFPEIEIKSLLKSNTKIEFLQSILYSNAPDRKHKPTTKQQVNIHLVDCLPSTIYGMVVSNGLFTAEFYFEMQVIDGKLASLTCYDITDSELSNLDLSCDNITSMKRDVVNDAAFIKTEFIVDIKDDGTIYKEHNGSHSKDVCESNSEIKLTCEDDNLPDVFHFGKWIHHYNDVEISQLDGVSSGKQTSIHIPFCTYEDIGNYSCIVTDSRKNTTVFNSTVFLSVPGPPVIIVNSSIVKDPSEAECVLSVNSILWMKKHQLFGIKWKIVAFIRTSETKFPVRANVATLHLKPGCDVDTSIYRLTVKTAHFSTSHTFEENDNTVRKVLIISLIIASGIFIAGLIITICRATKGKKDKFWQIRKSLYSTVSRRRIDTQFYEEVGMVIANISMNYLIYMLNRIYLFYSQFRNT</sequence>
<name>A0A8S3QE53_MYTED</name>
<feature type="transmembrane region" description="Helical" evidence="1">
    <location>
        <begin position="433"/>
        <end position="456"/>
    </location>
</feature>
<reference evidence="2" key="1">
    <citation type="submission" date="2021-03" db="EMBL/GenBank/DDBJ databases">
        <authorList>
            <person name="Bekaert M."/>
        </authorList>
    </citation>
    <scope>NUCLEOTIDE SEQUENCE</scope>
</reference>
<dbReference type="InterPro" id="IPR036179">
    <property type="entry name" value="Ig-like_dom_sf"/>
</dbReference>
<dbReference type="AlphaFoldDB" id="A0A8S3QE53"/>
<dbReference type="InterPro" id="IPR013783">
    <property type="entry name" value="Ig-like_fold"/>
</dbReference>
<dbReference type="SUPFAM" id="SSF48726">
    <property type="entry name" value="Immunoglobulin"/>
    <property type="match status" value="1"/>
</dbReference>
<evidence type="ECO:0000313" key="3">
    <source>
        <dbReference type="Proteomes" id="UP000683360"/>
    </source>
</evidence>
<keyword evidence="3" id="KW-1185">Reference proteome</keyword>
<dbReference type="Gene3D" id="2.60.40.10">
    <property type="entry name" value="Immunoglobulins"/>
    <property type="match status" value="1"/>
</dbReference>
<evidence type="ECO:0000256" key="1">
    <source>
        <dbReference type="SAM" id="Phobius"/>
    </source>
</evidence>
<proteinExistence type="predicted"/>
<evidence type="ECO:0000313" key="2">
    <source>
        <dbReference type="EMBL" id="CAG2192099.1"/>
    </source>
</evidence>
<comment type="caution">
    <text evidence="2">The sequence shown here is derived from an EMBL/GenBank/DDBJ whole genome shotgun (WGS) entry which is preliminary data.</text>
</comment>
<keyword evidence="1" id="KW-1133">Transmembrane helix</keyword>
<dbReference type="EMBL" id="CAJPWZ010000379">
    <property type="protein sequence ID" value="CAG2192099.1"/>
    <property type="molecule type" value="Genomic_DNA"/>
</dbReference>
<organism evidence="2 3">
    <name type="scientific">Mytilus edulis</name>
    <name type="common">Blue mussel</name>
    <dbReference type="NCBI Taxonomy" id="6550"/>
    <lineage>
        <taxon>Eukaryota</taxon>
        <taxon>Metazoa</taxon>
        <taxon>Spiralia</taxon>
        <taxon>Lophotrochozoa</taxon>
        <taxon>Mollusca</taxon>
        <taxon>Bivalvia</taxon>
        <taxon>Autobranchia</taxon>
        <taxon>Pteriomorphia</taxon>
        <taxon>Mytilida</taxon>
        <taxon>Mytiloidea</taxon>
        <taxon>Mytilidae</taxon>
        <taxon>Mytilinae</taxon>
        <taxon>Mytilus</taxon>
    </lineage>
</organism>
<gene>
    <name evidence="2" type="ORF">MEDL_7277</name>
</gene>
<protein>
    <recommendedName>
        <fullName evidence="4">Ig-like domain-containing protein</fullName>
    </recommendedName>
</protein>
<feature type="transmembrane region" description="Helical" evidence="1">
    <location>
        <begin position="378"/>
        <end position="399"/>
    </location>
</feature>
<dbReference type="OrthoDB" id="6107945at2759"/>